<feature type="binding site" evidence="15">
    <location>
        <position position="71"/>
    </location>
    <ligand>
        <name>[4Fe-4S] cluster</name>
        <dbReference type="ChEBI" id="CHEBI:49883"/>
        <note>4Fe-4S-S-AdoMet</note>
    </ligand>
</feature>
<dbReference type="SMART" id="SM00729">
    <property type="entry name" value="Elp3"/>
    <property type="match status" value="1"/>
</dbReference>
<dbReference type="InterPro" id="IPR006638">
    <property type="entry name" value="Elp3/MiaA/NifB-like_rSAM"/>
</dbReference>
<gene>
    <name evidence="17" type="primary">hemN</name>
    <name evidence="17" type="ORF">MOHU_04360</name>
</gene>
<evidence type="ECO:0000256" key="14">
    <source>
        <dbReference type="PIRSR" id="PIRSR000167-1"/>
    </source>
</evidence>
<feature type="binding site" evidence="14">
    <location>
        <position position="114"/>
    </location>
    <ligand>
        <name>S-adenosyl-L-methionine</name>
        <dbReference type="ChEBI" id="CHEBI:59789"/>
        <label>1</label>
    </ligand>
</feature>
<feature type="binding site" evidence="14">
    <location>
        <position position="174"/>
    </location>
    <ligand>
        <name>S-adenosyl-L-methionine</name>
        <dbReference type="ChEBI" id="CHEBI:59789"/>
        <label>2</label>
    </ligand>
</feature>
<dbReference type="InterPro" id="IPR004559">
    <property type="entry name" value="HemW-like"/>
</dbReference>
<keyword evidence="11 13" id="KW-0627">Porphyrin biosynthesis</keyword>
<dbReference type="InterPro" id="IPR058240">
    <property type="entry name" value="rSAM_sf"/>
</dbReference>
<dbReference type="NCBIfam" id="TIGR00539">
    <property type="entry name" value="hemN_rel"/>
    <property type="match status" value="1"/>
</dbReference>
<evidence type="ECO:0000256" key="12">
    <source>
        <dbReference type="ARBA" id="ARBA00048321"/>
    </source>
</evidence>
<comment type="similarity">
    <text evidence="3">Belongs to the anaerobic coproporphyrinogen-III oxidase family. HemW subfamily.</text>
</comment>
<feature type="domain" description="Radical SAM core" evidence="16">
    <location>
        <begin position="49"/>
        <end position="289"/>
    </location>
</feature>
<dbReference type="PANTHER" id="PTHR13932:SF5">
    <property type="entry name" value="RADICAL S-ADENOSYL METHIONINE DOMAIN-CONTAINING PROTEIN 1, MITOCHONDRIAL"/>
    <property type="match status" value="1"/>
</dbReference>
<feature type="binding site" evidence="15">
    <location>
        <position position="64"/>
    </location>
    <ligand>
        <name>[4Fe-4S] cluster</name>
        <dbReference type="ChEBI" id="CHEBI:49883"/>
        <note>4Fe-4S-S-AdoMet</note>
    </ligand>
</feature>
<dbReference type="SUPFAM" id="SSF102114">
    <property type="entry name" value="Radical SAM enzymes"/>
    <property type="match status" value="1"/>
</dbReference>
<dbReference type="InterPro" id="IPR007197">
    <property type="entry name" value="rSAM"/>
</dbReference>
<name>A0A2T0AW62_9FIRM</name>
<dbReference type="GO" id="GO:0046872">
    <property type="term" value="F:metal ion binding"/>
    <property type="evidence" value="ECO:0007669"/>
    <property type="project" value="UniProtKB-KW"/>
</dbReference>
<dbReference type="GO" id="GO:0004109">
    <property type="term" value="F:coproporphyrinogen oxidase activity"/>
    <property type="evidence" value="ECO:0007669"/>
    <property type="project" value="InterPro"/>
</dbReference>
<dbReference type="GO" id="GO:0005737">
    <property type="term" value="C:cytoplasm"/>
    <property type="evidence" value="ECO:0007669"/>
    <property type="project" value="UniProtKB-SubCell"/>
</dbReference>
<feature type="binding site" evidence="15">
    <location>
        <position position="68"/>
    </location>
    <ligand>
        <name>[4Fe-4S] cluster</name>
        <dbReference type="ChEBI" id="CHEBI:49883"/>
        <note>4Fe-4S-S-AdoMet</note>
    </ligand>
</feature>
<protein>
    <recommendedName>
        <fullName evidence="13">Coproporphyrinogen-III oxidase</fullName>
        <ecNumber evidence="13">1.3.98.3</ecNumber>
    </recommendedName>
</protein>
<evidence type="ECO:0000256" key="15">
    <source>
        <dbReference type="PIRSR" id="PIRSR000167-2"/>
    </source>
</evidence>
<feature type="binding site" evidence="14">
    <location>
        <position position="211"/>
    </location>
    <ligand>
        <name>S-adenosyl-L-methionine</name>
        <dbReference type="ChEBI" id="CHEBI:59789"/>
        <label>2</label>
    </ligand>
</feature>
<dbReference type="Gene3D" id="3.20.20.70">
    <property type="entry name" value="Aldolase class I"/>
    <property type="match status" value="1"/>
</dbReference>
<dbReference type="GO" id="GO:0051539">
    <property type="term" value="F:4 iron, 4 sulfur cluster binding"/>
    <property type="evidence" value="ECO:0007669"/>
    <property type="project" value="UniProtKB-KW"/>
</dbReference>
<dbReference type="SFLD" id="SFLDG01065">
    <property type="entry name" value="anaerobic_coproporphyrinogen-I"/>
    <property type="match status" value="2"/>
</dbReference>
<organism evidence="17 18">
    <name type="scientific">Neomoorella humiferrea</name>
    <dbReference type="NCBI Taxonomy" id="676965"/>
    <lineage>
        <taxon>Bacteria</taxon>
        <taxon>Bacillati</taxon>
        <taxon>Bacillota</taxon>
        <taxon>Clostridia</taxon>
        <taxon>Neomoorellales</taxon>
        <taxon>Neomoorellaceae</taxon>
        <taxon>Neomoorella</taxon>
    </lineage>
</organism>
<evidence type="ECO:0000256" key="11">
    <source>
        <dbReference type="ARBA" id="ARBA00023244"/>
    </source>
</evidence>
<comment type="caution">
    <text evidence="17">The sequence shown here is derived from an EMBL/GenBank/DDBJ whole genome shotgun (WGS) entry which is preliminary data.</text>
</comment>
<keyword evidence="13" id="KW-0963">Cytoplasm</keyword>
<dbReference type="PROSITE" id="PS51918">
    <property type="entry name" value="RADICAL_SAM"/>
    <property type="match status" value="1"/>
</dbReference>
<dbReference type="SFLD" id="SFLDF00288">
    <property type="entry name" value="HemN-like__clustered_with_nucl"/>
    <property type="match status" value="1"/>
</dbReference>
<dbReference type="InterPro" id="IPR013785">
    <property type="entry name" value="Aldolase_TIM"/>
</dbReference>
<dbReference type="SFLD" id="SFLDF00562">
    <property type="entry name" value="HemN-like__clustered_with_heat"/>
    <property type="match status" value="1"/>
</dbReference>
<dbReference type="GO" id="GO:0051989">
    <property type="term" value="F:coproporphyrinogen dehydrogenase activity"/>
    <property type="evidence" value="ECO:0007669"/>
    <property type="project" value="UniProtKB-EC"/>
</dbReference>
<evidence type="ECO:0000313" key="18">
    <source>
        <dbReference type="Proteomes" id="UP000238415"/>
    </source>
</evidence>
<evidence type="ECO:0000313" key="17">
    <source>
        <dbReference type="EMBL" id="PRR74936.1"/>
    </source>
</evidence>
<comment type="subcellular location">
    <subcellularLocation>
        <location evidence="1 13">Cytoplasm</location>
    </subcellularLocation>
</comment>
<evidence type="ECO:0000256" key="1">
    <source>
        <dbReference type="ARBA" id="ARBA00004496"/>
    </source>
</evidence>
<dbReference type="EC" id="1.3.98.3" evidence="13"/>
<dbReference type="InterPro" id="IPR010723">
    <property type="entry name" value="HemN_C"/>
</dbReference>
<dbReference type="Proteomes" id="UP000238415">
    <property type="component" value="Unassembled WGS sequence"/>
</dbReference>
<reference evidence="17 18" key="1">
    <citation type="submission" date="2018-03" db="EMBL/GenBank/DDBJ databases">
        <title>Genome sequence of Moorella humiferrea DSM 23265.</title>
        <authorList>
            <person name="Poehlein A."/>
            <person name="Daniel R."/>
        </authorList>
    </citation>
    <scope>NUCLEOTIDE SEQUENCE [LARGE SCALE GENOMIC DNA]</scope>
    <source>
        <strain evidence="17 18">DSM 23265</strain>
    </source>
</reference>
<dbReference type="PANTHER" id="PTHR13932">
    <property type="entry name" value="COPROPORPHYRINIGEN III OXIDASE"/>
    <property type="match status" value="1"/>
</dbReference>
<evidence type="ECO:0000256" key="6">
    <source>
        <dbReference type="ARBA" id="ARBA00022691"/>
    </source>
</evidence>
<evidence type="ECO:0000256" key="5">
    <source>
        <dbReference type="ARBA" id="ARBA00022617"/>
    </source>
</evidence>
<evidence type="ECO:0000256" key="7">
    <source>
        <dbReference type="ARBA" id="ARBA00022723"/>
    </source>
</evidence>
<keyword evidence="13 15" id="KW-0004">4Fe-4S</keyword>
<keyword evidence="10" id="KW-0143">Chaperone</keyword>
<evidence type="ECO:0000256" key="4">
    <source>
        <dbReference type="ARBA" id="ARBA00011245"/>
    </source>
</evidence>
<dbReference type="GO" id="GO:0006782">
    <property type="term" value="P:protoporphyrinogen IX biosynthetic process"/>
    <property type="evidence" value="ECO:0007669"/>
    <property type="project" value="UniProtKB-UniPathway"/>
</dbReference>
<dbReference type="CDD" id="cd01335">
    <property type="entry name" value="Radical_SAM"/>
    <property type="match status" value="1"/>
</dbReference>
<evidence type="ECO:0000259" key="16">
    <source>
        <dbReference type="PROSITE" id="PS51918"/>
    </source>
</evidence>
<evidence type="ECO:0000256" key="9">
    <source>
        <dbReference type="ARBA" id="ARBA00023014"/>
    </source>
</evidence>
<feature type="binding site" evidence="14">
    <location>
        <position position="58"/>
    </location>
    <ligand>
        <name>S-adenosyl-L-methionine</name>
        <dbReference type="ChEBI" id="CHEBI:59789"/>
        <label>1</label>
    </ligand>
</feature>
<dbReference type="AlphaFoldDB" id="A0A2T0AW62"/>
<keyword evidence="18" id="KW-1185">Reference proteome</keyword>
<keyword evidence="13 17" id="KW-0560">Oxidoreductase</keyword>
<evidence type="ECO:0000256" key="13">
    <source>
        <dbReference type="PIRNR" id="PIRNR000167"/>
    </source>
</evidence>
<feature type="binding site" evidence="14">
    <location>
        <begin position="115"/>
        <end position="116"/>
    </location>
    <ligand>
        <name>S-adenosyl-L-methionine</name>
        <dbReference type="ChEBI" id="CHEBI:59789"/>
        <label>2</label>
    </ligand>
</feature>
<feature type="binding site" evidence="14">
    <location>
        <position position="147"/>
    </location>
    <ligand>
        <name>S-adenosyl-L-methionine</name>
        <dbReference type="ChEBI" id="CHEBI:59789"/>
        <label>1</label>
    </ligand>
</feature>
<sequence>MAQPQVRAGFPAYSASLPQRPASDILSSAPPSLFGFTKATSPLGPNRSLQTKASYALYLHIPFCLRKCHYCDFVSYPGRSPQEMAGYCRDLEDEMALVVEEWRPGPAATIYVGGGTPTLLPAPQLERLFKAVEHFFGVEPGAEITVEANPGTVDGRKLKILKAAGVNRLSLGVQSLDDGLLAAMGRIHRRRDVYGAFQEARRAGFDNINVDLIYGLPGQTLKAWKATLKEIVSLEPEHVSCYCLQLEEDTPWGRQAEAGVLSLPGEELELAMYREAREFLAVAGYEHYEISNFARPGYRCHHNIAYWLNMPYLGLGAAAASHWGGRRWQNCRDLAAYHHALAGGRLPREEMEILTPRQMMAETMFMGLRLIEGVDLEDFWRRFGVDAREVYGRELEGLYRAGLLEEREGRLKLTEKGLPLANEVFIRFI</sequence>
<dbReference type="UniPathway" id="UPA00251">
    <property type="reaction ID" value="UER00323"/>
</dbReference>
<keyword evidence="9 13" id="KW-0411">Iron-sulfur</keyword>
<evidence type="ECO:0000256" key="8">
    <source>
        <dbReference type="ARBA" id="ARBA00023004"/>
    </source>
</evidence>
<dbReference type="InterPro" id="IPR034505">
    <property type="entry name" value="Coproporphyrinogen-III_oxidase"/>
</dbReference>
<dbReference type="SFLD" id="SFLDS00029">
    <property type="entry name" value="Radical_SAM"/>
    <property type="match status" value="2"/>
</dbReference>
<dbReference type="Pfam" id="PF04055">
    <property type="entry name" value="Radical_SAM"/>
    <property type="match status" value="1"/>
</dbReference>
<keyword evidence="5" id="KW-0349">Heme</keyword>
<evidence type="ECO:0000256" key="3">
    <source>
        <dbReference type="ARBA" id="ARBA00006100"/>
    </source>
</evidence>
<keyword evidence="6 13" id="KW-0949">S-adenosyl-L-methionine</keyword>
<dbReference type="Pfam" id="PF06969">
    <property type="entry name" value="HemN_C"/>
    <property type="match status" value="1"/>
</dbReference>
<feature type="binding site" evidence="14">
    <location>
        <position position="186"/>
    </location>
    <ligand>
        <name>S-adenosyl-L-methionine</name>
        <dbReference type="ChEBI" id="CHEBI:59789"/>
        <label>2</label>
    </ligand>
</feature>
<proteinExistence type="inferred from homology"/>
<comment type="subunit">
    <text evidence="4">Monomer.</text>
</comment>
<comment type="catalytic activity">
    <reaction evidence="12 13">
        <text>coproporphyrinogen III + 2 S-adenosyl-L-methionine = protoporphyrinogen IX + 2 5'-deoxyadenosine + 2 L-methionine + 2 CO2</text>
        <dbReference type="Rhea" id="RHEA:15425"/>
        <dbReference type="ChEBI" id="CHEBI:16526"/>
        <dbReference type="ChEBI" id="CHEBI:17319"/>
        <dbReference type="ChEBI" id="CHEBI:57307"/>
        <dbReference type="ChEBI" id="CHEBI:57309"/>
        <dbReference type="ChEBI" id="CHEBI:57844"/>
        <dbReference type="ChEBI" id="CHEBI:59789"/>
        <dbReference type="EC" id="1.3.98.3"/>
    </reaction>
</comment>
<dbReference type="InterPro" id="IPR004558">
    <property type="entry name" value="Coprogen_oxidase_HemN"/>
</dbReference>
<comment type="pathway">
    <text evidence="2 13">Porphyrin-containing compound metabolism; protoporphyrin-IX biosynthesis; protoporphyrinogen-IX from coproporphyrinogen-III (AdoMet route): step 1/1.</text>
</comment>
<accession>A0A2T0AW62</accession>
<dbReference type="EMBL" id="PVXM01000006">
    <property type="protein sequence ID" value="PRR74936.1"/>
    <property type="molecule type" value="Genomic_DNA"/>
</dbReference>
<keyword evidence="7 13" id="KW-0479">Metal-binding</keyword>
<comment type="cofactor">
    <cofactor evidence="13 15">
        <name>[4Fe-4S] cluster</name>
        <dbReference type="ChEBI" id="CHEBI:49883"/>
    </cofactor>
    <text evidence="13 15">Binds 1 [4Fe-4S] cluster. The cluster is coordinated with 3 cysteines and an exchangeable S-adenosyl-L-methionine.</text>
</comment>
<keyword evidence="8 13" id="KW-0408">Iron</keyword>
<dbReference type="OrthoDB" id="9808022at2"/>
<dbReference type="PIRSF" id="PIRSF000167">
    <property type="entry name" value="HemN"/>
    <property type="match status" value="1"/>
</dbReference>
<evidence type="ECO:0000256" key="10">
    <source>
        <dbReference type="ARBA" id="ARBA00023186"/>
    </source>
</evidence>
<evidence type="ECO:0000256" key="2">
    <source>
        <dbReference type="ARBA" id="ARBA00004785"/>
    </source>
</evidence>